<evidence type="ECO:0000313" key="2">
    <source>
        <dbReference type="Proteomes" id="UP000614490"/>
    </source>
</evidence>
<organism evidence="1 2">
    <name type="scientific">Halobacillus yeomjeoni</name>
    <dbReference type="NCBI Taxonomy" id="311194"/>
    <lineage>
        <taxon>Bacteria</taxon>
        <taxon>Bacillati</taxon>
        <taxon>Bacillota</taxon>
        <taxon>Bacilli</taxon>
        <taxon>Bacillales</taxon>
        <taxon>Bacillaceae</taxon>
        <taxon>Halobacillus</taxon>
    </lineage>
</organism>
<dbReference type="RefSeq" id="WP_197315771.1">
    <property type="nucleotide sequence ID" value="NZ_JADZSC010000001.1"/>
</dbReference>
<dbReference type="Proteomes" id="UP000614490">
    <property type="component" value="Unassembled WGS sequence"/>
</dbReference>
<dbReference type="EMBL" id="JADZSC010000001">
    <property type="protein sequence ID" value="MBH0229144.1"/>
    <property type="molecule type" value="Genomic_DNA"/>
</dbReference>
<proteinExistence type="predicted"/>
<gene>
    <name evidence="1" type="ORF">H0267_02850</name>
</gene>
<evidence type="ECO:0000313" key="1">
    <source>
        <dbReference type="EMBL" id="MBH0229144.1"/>
    </source>
</evidence>
<name>A0A931HTM5_9BACI</name>
<sequence length="130" mass="14782">MSGCNTNPEIPYNEVSKKDLNKDIQLFLESVKEENGVHLYIDNHHASIFVYLNASNVIQGEEVIHFTGFDVEKINGTLNLSYKSEKTSDYSNSQLKHELIYQLNFDRDYEGAKLFNNGIEISFGTISGNK</sequence>
<comment type="caution">
    <text evidence="1">The sequence shown here is derived from an EMBL/GenBank/DDBJ whole genome shotgun (WGS) entry which is preliminary data.</text>
</comment>
<dbReference type="AlphaFoldDB" id="A0A931HTM5"/>
<accession>A0A931HTM5</accession>
<keyword evidence="2" id="KW-1185">Reference proteome</keyword>
<protein>
    <submittedName>
        <fullName evidence="1">Uncharacterized protein</fullName>
    </submittedName>
</protein>
<reference evidence="1 2" key="1">
    <citation type="journal article" date="2005" name="Int. J. Syst. Evol. Microbiol.">
        <title>Halobacillus yeomjeoni sp. nov., isolated from a marine solar saltern in Korea.</title>
        <authorList>
            <person name="Yoon J.H."/>
            <person name="Kang S.J."/>
            <person name="Lee C.H."/>
            <person name="Oh H.W."/>
            <person name="Oh T.K."/>
        </authorList>
    </citation>
    <scope>NUCLEOTIDE SEQUENCE [LARGE SCALE GENOMIC DNA]</scope>
    <source>
        <strain evidence="1 2">KCTC 3957</strain>
    </source>
</reference>